<dbReference type="NCBIfam" id="TIGR02564">
    <property type="entry name" value="cas_Csy1"/>
    <property type="match status" value="1"/>
</dbReference>
<dbReference type="KEGG" id="kpie:N5580_15025"/>
<organism evidence="1 2">
    <name type="scientific">Pantoea piersonii</name>
    <dbReference type="NCBI Taxonomy" id="2364647"/>
    <lineage>
        <taxon>Bacteria</taxon>
        <taxon>Pseudomonadati</taxon>
        <taxon>Pseudomonadota</taxon>
        <taxon>Gammaproteobacteria</taxon>
        <taxon>Enterobacterales</taxon>
        <taxon>Erwiniaceae</taxon>
        <taxon>Pantoea</taxon>
    </lineage>
</organism>
<dbReference type="InterPro" id="IPR013397">
    <property type="entry name" value="CRISPR-assoc_prot_Csy1"/>
</dbReference>
<reference evidence="1 2" key="1">
    <citation type="journal article" date="2022" name="J Glob Antimicrob Resist">
        <title>First complete genome of a multidrug resistant strain of the novel human pathogen Kalamiella piersonii (GABEKP28) identified in human saliva.</title>
        <authorList>
            <person name="McDonagh F."/>
            <person name="Singh N.K."/>
            <person name="Venkateswaran K."/>
            <person name="Lonappan A.M."/>
            <person name="Hallahan B."/>
            <person name="Tuohy A."/>
            <person name="Burke L."/>
            <person name="Kovarova A."/>
            <person name="Miliotis G."/>
        </authorList>
    </citation>
    <scope>NUCLEOTIDE SEQUENCE [LARGE SCALE GENOMIC DNA]</scope>
    <source>
        <strain evidence="1 2">GABEKP28</strain>
    </source>
</reference>
<name>A0AAJ5QHT7_9GAMM</name>
<dbReference type="EMBL" id="CP104758">
    <property type="protein sequence ID" value="WBG90378.1"/>
    <property type="molecule type" value="Genomic_DNA"/>
</dbReference>
<keyword evidence="2" id="KW-1185">Reference proteome</keyword>
<sequence>MSKEGLSSFIVQYISDRKQPKREAIEKEEAKALAGIESPAAQAAIKNDFTLRYVELDQKYEIRNWLSDAARRAGQISLVTHALKFTHGDAKGSSIYKPSGEEVTNYLSSSSLKTPVLDAVGNAASLDIVKLLQTEYQGDSLLASLIRGDTSALAFLADNEMQLTEWVTGFKQVLSDPEPASHKLAKQIYFPVGEGQYHLLSPLFSTSLTHALHERFVAARFSEEAKDINNAFRTETWHSKPRISYPATAIQNFGGTKPQNISYLNSVRGGKVRLLSCAAPLWHTINKPPLTYKSIFHFRSEFSFTAQGSIKSLKRFLLGVKEKQSTSELREQREDYVNQIIDILFNYVAELHQPEFEGWSDNEACELKRSQQLWLDPRRCKTDESFRLERELGEWKKEVARDFGYWLSQQLSSTGSITQNVNQQNSASRLAIEDAERHYFSTADLFKQRLREMEQDMKEDLLCI</sequence>
<accession>A0AAJ5QHT7</accession>
<dbReference type="RefSeq" id="WP_269949482.1">
    <property type="nucleotide sequence ID" value="NZ_CP104758.1"/>
</dbReference>
<evidence type="ECO:0000313" key="2">
    <source>
        <dbReference type="Proteomes" id="UP001211544"/>
    </source>
</evidence>
<dbReference type="AlphaFoldDB" id="A0AAJ5QHT7"/>
<evidence type="ECO:0000313" key="1">
    <source>
        <dbReference type="EMBL" id="WBG90378.1"/>
    </source>
</evidence>
<dbReference type="Pfam" id="PF09611">
    <property type="entry name" value="Cas_Csy1"/>
    <property type="match status" value="1"/>
</dbReference>
<protein>
    <submittedName>
        <fullName evidence="1">Type I-F CRISPR-associated protein Csy1</fullName>
    </submittedName>
</protein>
<dbReference type="CDD" id="cd09735">
    <property type="entry name" value="Csy1_I-F"/>
    <property type="match status" value="1"/>
</dbReference>
<gene>
    <name evidence="1" type="primary">csy1</name>
    <name evidence="1" type="ORF">N5580_15025</name>
</gene>
<proteinExistence type="predicted"/>
<dbReference type="Proteomes" id="UP001211544">
    <property type="component" value="Chromosome"/>
</dbReference>